<dbReference type="Proteomes" id="UP000318669">
    <property type="component" value="Unassembled WGS sequence"/>
</dbReference>
<gene>
    <name evidence="3" type="ORF">FNW11_03570</name>
    <name evidence="2" type="ORF">FNW12_05255</name>
</gene>
<evidence type="ECO:0000313" key="5">
    <source>
        <dbReference type="Proteomes" id="UP000318669"/>
    </source>
</evidence>
<name>A0A553BV01_9FLAO</name>
<evidence type="ECO:0000256" key="1">
    <source>
        <dbReference type="SAM" id="Phobius"/>
    </source>
</evidence>
<comment type="caution">
    <text evidence="3">The sequence shown here is derived from an EMBL/GenBank/DDBJ whole genome shotgun (WGS) entry which is preliminary data.</text>
</comment>
<keyword evidence="4" id="KW-1185">Reference proteome</keyword>
<accession>A0A553BV01</accession>
<keyword evidence="1" id="KW-0812">Transmembrane</keyword>
<dbReference type="EMBL" id="VJZL01000004">
    <property type="protein sequence ID" value="TRX12065.1"/>
    <property type="molecule type" value="Genomic_DNA"/>
</dbReference>
<dbReference type="OrthoDB" id="1376835at2"/>
<keyword evidence="1" id="KW-0472">Membrane</keyword>
<reference evidence="4 5" key="1">
    <citation type="submission" date="2019-07" db="EMBL/GenBank/DDBJ databases">
        <title>Novel species of Flavobacterium.</title>
        <authorList>
            <person name="Liu Q."/>
            <person name="Xin Y.-H."/>
        </authorList>
    </citation>
    <scope>NUCLEOTIDE SEQUENCE [LARGE SCALE GENOMIC DNA]</scope>
    <source>
        <strain evidence="2 4">GSP39</strain>
        <strain evidence="3 5">GSR22</strain>
    </source>
</reference>
<evidence type="ECO:0000313" key="3">
    <source>
        <dbReference type="EMBL" id="TRX12065.1"/>
    </source>
</evidence>
<proteinExistence type="predicted"/>
<protein>
    <submittedName>
        <fullName evidence="3">Uncharacterized protein</fullName>
    </submittedName>
</protein>
<evidence type="ECO:0000313" key="4">
    <source>
        <dbReference type="Proteomes" id="UP000318528"/>
    </source>
</evidence>
<dbReference type="EMBL" id="VJZN01000006">
    <property type="protein sequence ID" value="TRX08145.1"/>
    <property type="molecule type" value="Genomic_DNA"/>
</dbReference>
<evidence type="ECO:0000313" key="2">
    <source>
        <dbReference type="EMBL" id="TRX08145.1"/>
    </source>
</evidence>
<dbReference type="AlphaFoldDB" id="A0A553BV01"/>
<feature type="transmembrane region" description="Helical" evidence="1">
    <location>
        <begin position="92"/>
        <end position="110"/>
    </location>
</feature>
<organism evidence="3 5">
    <name type="scientific">Flavobacterium gawalongense</name>
    <dbReference type="NCBI Taxonomy" id="2594432"/>
    <lineage>
        <taxon>Bacteria</taxon>
        <taxon>Pseudomonadati</taxon>
        <taxon>Bacteroidota</taxon>
        <taxon>Flavobacteriia</taxon>
        <taxon>Flavobacteriales</taxon>
        <taxon>Flavobacteriaceae</taxon>
        <taxon>Flavobacterium</taxon>
    </lineage>
</organism>
<dbReference type="Proteomes" id="UP000318528">
    <property type="component" value="Unassembled WGS sequence"/>
</dbReference>
<keyword evidence="1" id="KW-1133">Transmembrane helix</keyword>
<dbReference type="RefSeq" id="WP_143386770.1">
    <property type="nucleotide sequence ID" value="NZ_VJZL01000004.1"/>
</dbReference>
<sequence>MSNVIKVKFQNHFKLYILFQDKIVFESELINKEIDFYEDYDNQPVNGDNIRYFLLDSDKEKIDLLLKEAKIVGSTETIAISDFRQQRKIQYLYLKAIFLVVLIMVLIILWDKYF</sequence>